<keyword evidence="1" id="KW-0732">Signal</keyword>
<dbReference type="AlphaFoldDB" id="A0AB38XNG0"/>
<feature type="compositionally biased region" description="Polar residues" evidence="2">
    <location>
        <begin position="119"/>
        <end position="129"/>
    </location>
</feature>
<feature type="compositionally biased region" description="Basic and acidic residues" evidence="2">
    <location>
        <begin position="226"/>
        <end position="241"/>
    </location>
</feature>
<organism evidence="4 5">
    <name type="scientific">Winkia neuii subsp. anitrata</name>
    <dbReference type="NCBI Taxonomy" id="29318"/>
    <lineage>
        <taxon>Bacteria</taxon>
        <taxon>Bacillati</taxon>
        <taxon>Actinomycetota</taxon>
        <taxon>Actinomycetes</taxon>
        <taxon>Actinomycetales</taxon>
        <taxon>Actinomycetaceae</taxon>
        <taxon>Winkia</taxon>
    </lineage>
</organism>
<name>A0AB38XNG0_9ACTO</name>
<feature type="transmembrane region" description="Helical" evidence="3">
    <location>
        <begin position="162"/>
        <end position="181"/>
    </location>
</feature>
<feature type="compositionally biased region" description="Polar residues" evidence="2">
    <location>
        <begin position="58"/>
        <end position="91"/>
    </location>
</feature>
<evidence type="ECO:0000256" key="3">
    <source>
        <dbReference type="SAM" id="Phobius"/>
    </source>
</evidence>
<protein>
    <submittedName>
        <fullName evidence="4">DUF308 domain-containing protein</fullName>
    </submittedName>
</protein>
<sequence length="415" mass="44345">MSSPFTPPSGPNKDQDKSARTNPGAAGSQPEKPETKPGKPQAQSGNSRPQSGRPEGNTPWSRSGTSADQTSPAFQAPVSQPHNSRPQPDHNQQFTQGNQGQQQQGPQGSQGGMGPYTGANYNPYQRQGTTQTGKKDLNYVGIAGIAVAVIGIILAFFKPTIIAAWLCILIALALVVAGFIVKNKERKTVIGALVLTGILGLTAIFTTGKALMDAGLASISYRPHNDTHYSEKADPSQKADEDSSDDAVPSKEDGKDDADQDKKSASKSVGTRANPYKLGQDVETTEWVIKINSFKRNADKEVLAANRFNEPPADGNEYAIANVTAKYKGSADPQHPDEAGIPSLLRVTFVAEDGKSYNRTSHVIVYDSTRNGSGELYEGGTATFNEVIEVPKGAKGVITMRPSYDEDPVFIKVQK</sequence>
<keyword evidence="3" id="KW-0812">Transmembrane</keyword>
<accession>A0AB38XNG0</accession>
<proteinExistence type="predicted"/>
<dbReference type="Gene3D" id="2.60.40.1240">
    <property type="match status" value="1"/>
</dbReference>
<reference evidence="4" key="1">
    <citation type="submission" date="2023-01" db="EMBL/GenBank/DDBJ databases">
        <title>Comparative Genomic Analysis of the Clinically-Derived Winkia Strain NY0527 Provides Evidence into the Taxonomic Reassignment of Winkia neuii and Characterizes Their Virulence Traits.</title>
        <authorList>
            <person name="Cai X."/>
            <person name="Peng Y."/>
            <person name="Li M."/>
            <person name="Qiu Y."/>
            <person name="Wang Y."/>
            <person name="Xu L."/>
            <person name="Hou Q."/>
        </authorList>
    </citation>
    <scope>NUCLEOTIDE SEQUENCE</scope>
    <source>
        <strain evidence="4">NY0527</strain>
    </source>
</reference>
<dbReference type="Proteomes" id="UP001211044">
    <property type="component" value="Chromosome"/>
</dbReference>
<dbReference type="EMBL" id="CP116394">
    <property type="protein sequence ID" value="WCE45790.1"/>
    <property type="molecule type" value="Genomic_DNA"/>
</dbReference>
<feature type="compositionally biased region" description="Low complexity" evidence="2">
    <location>
        <begin position="92"/>
        <end position="107"/>
    </location>
</feature>
<feature type="transmembrane region" description="Helical" evidence="3">
    <location>
        <begin position="188"/>
        <end position="212"/>
    </location>
</feature>
<feature type="region of interest" description="Disordered" evidence="2">
    <location>
        <begin position="226"/>
        <end position="277"/>
    </location>
</feature>
<evidence type="ECO:0000313" key="5">
    <source>
        <dbReference type="Proteomes" id="UP001211044"/>
    </source>
</evidence>
<feature type="transmembrane region" description="Helical" evidence="3">
    <location>
        <begin position="137"/>
        <end position="156"/>
    </location>
</feature>
<keyword evidence="3" id="KW-0472">Membrane</keyword>
<dbReference type="InterPro" id="IPR029050">
    <property type="entry name" value="Immunoprotect_excell_Ig-like"/>
</dbReference>
<dbReference type="RefSeq" id="WP_004808384.1">
    <property type="nucleotide sequence ID" value="NZ_CP116394.1"/>
</dbReference>
<dbReference type="KEGG" id="wne:PIG85_09105"/>
<feature type="compositionally biased region" description="Pro residues" evidence="2">
    <location>
        <begin position="1"/>
        <end position="10"/>
    </location>
</feature>
<evidence type="ECO:0000256" key="1">
    <source>
        <dbReference type="ARBA" id="ARBA00022729"/>
    </source>
</evidence>
<gene>
    <name evidence="4" type="ORF">PIG85_09105</name>
</gene>
<evidence type="ECO:0000313" key="4">
    <source>
        <dbReference type="EMBL" id="WCE45790.1"/>
    </source>
</evidence>
<feature type="region of interest" description="Disordered" evidence="2">
    <location>
        <begin position="1"/>
        <end position="129"/>
    </location>
</feature>
<feature type="compositionally biased region" description="Polar residues" evidence="2">
    <location>
        <begin position="41"/>
        <end position="50"/>
    </location>
</feature>
<keyword evidence="3" id="KW-1133">Transmembrane helix</keyword>
<evidence type="ECO:0000256" key="2">
    <source>
        <dbReference type="SAM" id="MobiDB-lite"/>
    </source>
</evidence>